<dbReference type="Proteomes" id="UP000018936">
    <property type="component" value="Unassembled WGS sequence"/>
</dbReference>
<accession>V8N3R0</accession>
<evidence type="ECO:0000313" key="1">
    <source>
        <dbReference type="EMBL" id="ETE56496.1"/>
    </source>
</evidence>
<evidence type="ECO:0000313" key="2">
    <source>
        <dbReference type="Proteomes" id="UP000018936"/>
    </source>
</evidence>
<reference evidence="1 2" key="1">
    <citation type="journal article" date="2013" name="Proc. Natl. Acad. Sci. U.S.A.">
        <title>The king cobra genome reveals dynamic gene evolution and adaptation in the snake venom system.</title>
        <authorList>
            <person name="Vonk F.J."/>
            <person name="Casewell N.R."/>
            <person name="Henkel C.V."/>
            <person name="Heimberg A.M."/>
            <person name="Jansen H.J."/>
            <person name="McCleary R.J."/>
            <person name="Kerkkamp H.M."/>
            <person name="Vos R.A."/>
            <person name="Guerreiro I."/>
            <person name="Calvete J.J."/>
            <person name="Wuster W."/>
            <person name="Woods A.E."/>
            <person name="Logan J.M."/>
            <person name="Harrison R.A."/>
            <person name="Castoe T.A."/>
            <person name="de Koning A.P."/>
            <person name="Pollock D.D."/>
            <person name="Yandell M."/>
            <person name="Calderon D."/>
            <person name="Renjifo C."/>
            <person name="Currier R.B."/>
            <person name="Salgado D."/>
            <person name="Pla D."/>
            <person name="Sanz L."/>
            <person name="Hyder A.S."/>
            <person name="Ribeiro J.M."/>
            <person name="Arntzen J.W."/>
            <person name="van den Thillart G.E."/>
            <person name="Boetzer M."/>
            <person name="Pirovano W."/>
            <person name="Dirks R.P."/>
            <person name="Spaink H.P."/>
            <person name="Duboule D."/>
            <person name="McGlinn E."/>
            <person name="Kini R.M."/>
            <person name="Richardson M.K."/>
        </authorList>
    </citation>
    <scope>NUCLEOTIDE SEQUENCE</scope>
    <source>
        <tissue evidence="1">Blood</tissue>
    </source>
</reference>
<protein>
    <submittedName>
        <fullName evidence="1">Uncharacterized protein</fullName>
    </submittedName>
</protein>
<comment type="caution">
    <text evidence="1">The sequence shown here is derived from an EMBL/GenBank/DDBJ whole genome shotgun (WGS) entry which is preliminary data.</text>
</comment>
<sequence>MWQMGASISSPM</sequence>
<name>V8N3R0_OPHHA</name>
<keyword evidence="2" id="KW-1185">Reference proteome</keyword>
<dbReference type="EMBL" id="AZIM01020297">
    <property type="protein sequence ID" value="ETE56496.1"/>
    <property type="molecule type" value="Genomic_DNA"/>
</dbReference>
<gene>
    <name evidence="1" type="ORF">L345_17793</name>
</gene>
<organism evidence="1 2">
    <name type="scientific">Ophiophagus hannah</name>
    <name type="common">King cobra</name>
    <name type="synonym">Naja hannah</name>
    <dbReference type="NCBI Taxonomy" id="8665"/>
    <lineage>
        <taxon>Eukaryota</taxon>
        <taxon>Metazoa</taxon>
        <taxon>Chordata</taxon>
        <taxon>Craniata</taxon>
        <taxon>Vertebrata</taxon>
        <taxon>Euteleostomi</taxon>
        <taxon>Lepidosauria</taxon>
        <taxon>Squamata</taxon>
        <taxon>Bifurcata</taxon>
        <taxon>Unidentata</taxon>
        <taxon>Episquamata</taxon>
        <taxon>Toxicofera</taxon>
        <taxon>Serpentes</taxon>
        <taxon>Colubroidea</taxon>
        <taxon>Elapidae</taxon>
        <taxon>Elapinae</taxon>
        <taxon>Ophiophagus</taxon>
    </lineage>
</organism>
<proteinExistence type="predicted"/>